<name>A0A6U0DV69_9CHLO</name>
<organism evidence="2">
    <name type="scientific">Ostreococcus mediterraneus</name>
    <dbReference type="NCBI Taxonomy" id="1486918"/>
    <lineage>
        <taxon>Eukaryota</taxon>
        <taxon>Viridiplantae</taxon>
        <taxon>Chlorophyta</taxon>
        <taxon>Mamiellophyceae</taxon>
        <taxon>Mamiellales</taxon>
        <taxon>Bathycoccaceae</taxon>
        <taxon>Ostreococcus</taxon>
    </lineage>
</organism>
<proteinExistence type="predicted"/>
<evidence type="ECO:0000313" key="3">
    <source>
        <dbReference type="EMBL" id="CAD8578643.1"/>
    </source>
</evidence>
<feature type="transmembrane region" description="Helical" evidence="1">
    <location>
        <begin position="141"/>
        <end position="160"/>
    </location>
</feature>
<reference evidence="2" key="1">
    <citation type="submission" date="2021-01" db="EMBL/GenBank/DDBJ databases">
        <authorList>
            <person name="Corre E."/>
            <person name="Pelletier E."/>
            <person name="Niang G."/>
            <person name="Scheremetjew M."/>
            <person name="Finn R."/>
            <person name="Kale V."/>
            <person name="Holt S."/>
            <person name="Cochrane G."/>
            <person name="Meng A."/>
            <person name="Brown T."/>
            <person name="Cohen L."/>
        </authorList>
    </citation>
    <scope>NUCLEOTIDE SEQUENCE</scope>
    <source>
        <strain evidence="2">Clade-D-RCC2572</strain>
    </source>
</reference>
<dbReference type="EMBL" id="HBEW01002247">
    <property type="protein sequence ID" value="CAD8578643.1"/>
    <property type="molecule type" value="Transcribed_RNA"/>
</dbReference>
<feature type="transmembrane region" description="Helical" evidence="1">
    <location>
        <begin position="172"/>
        <end position="193"/>
    </location>
</feature>
<dbReference type="AlphaFoldDB" id="A0A6U0DV69"/>
<dbReference type="EMBL" id="HBEW01002246">
    <property type="protein sequence ID" value="CAD8578641.1"/>
    <property type="molecule type" value="Transcribed_RNA"/>
</dbReference>
<protein>
    <submittedName>
        <fullName evidence="2">Uncharacterized protein</fullName>
    </submittedName>
</protein>
<gene>
    <name evidence="2" type="ORF">OMED0929_LOCUS1843</name>
    <name evidence="3" type="ORF">OMED0929_LOCUS1844</name>
</gene>
<keyword evidence="1" id="KW-0472">Membrane</keyword>
<evidence type="ECO:0000256" key="1">
    <source>
        <dbReference type="SAM" id="Phobius"/>
    </source>
</evidence>
<evidence type="ECO:0000313" key="2">
    <source>
        <dbReference type="EMBL" id="CAD8578641.1"/>
    </source>
</evidence>
<dbReference type="GO" id="GO:0009507">
    <property type="term" value="C:chloroplast"/>
    <property type="evidence" value="ECO:0007669"/>
    <property type="project" value="UniProtKB-SubCell"/>
</dbReference>
<accession>A0A6U0DV69</accession>
<keyword evidence="1" id="KW-0812">Transmembrane</keyword>
<sequence>MSTSAKCAISSTASLRVAKTSSKARRAATVVTRAEGGWKPMAVTAPNLRNNLDGKTTRNIDGKVYTIEAKGEEITVTDKFGKMFASRVNKAGVIEADMSAAIGSAAAAAGGADGDDVLDFASMNISELFGFNAKYKIPEVVNGRAAMLGAVFALFGKFGGHSVAEQVFSAGGFFNMLLIMGFTTAATLAPFALGKTTLRGAIPDENASYPDEKLPTLWTSSAEAVNGKVAMVVFALALITGN</sequence>
<keyword evidence="1" id="KW-1133">Transmembrane helix</keyword>
<dbReference type="SUPFAM" id="SSF103511">
    <property type="entry name" value="Chlorophyll a-b binding protein"/>
    <property type="match status" value="1"/>
</dbReference>